<dbReference type="RefSeq" id="WP_131595002.1">
    <property type="nucleotide sequence ID" value="NZ_SJSL01000001.1"/>
</dbReference>
<dbReference type="OrthoDB" id="9793552at2"/>
<gene>
    <name evidence="1" type="ORF">EZ437_08250</name>
</gene>
<dbReference type="InterPro" id="IPR023393">
    <property type="entry name" value="START-like_dom_sf"/>
</dbReference>
<evidence type="ECO:0000313" key="2">
    <source>
        <dbReference type="Proteomes" id="UP000293347"/>
    </source>
</evidence>
<name>A0A4R0NSL4_9SPHI</name>
<reference evidence="1 2" key="1">
    <citation type="submission" date="2019-02" db="EMBL/GenBank/DDBJ databases">
        <title>Pedobacter sp. RP-1-14 sp. nov., isolated from Arctic soil.</title>
        <authorList>
            <person name="Dahal R.H."/>
        </authorList>
    </citation>
    <scope>NUCLEOTIDE SEQUENCE [LARGE SCALE GENOMIC DNA]</scope>
    <source>
        <strain evidence="1 2">RP-1-14</strain>
    </source>
</reference>
<dbReference type="EMBL" id="SJSL01000001">
    <property type="protein sequence ID" value="TCD03926.1"/>
    <property type="molecule type" value="Genomic_DNA"/>
</dbReference>
<organism evidence="1 2">
    <name type="scientific">Pedobacter psychroterrae</name>
    <dbReference type="NCBI Taxonomy" id="2530453"/>
    <lineage>
        <taxon>Bacteria</taxon>
        <taxon>Pseudomonadati</taxon>
        <taxon>Bacteroidota</taxon>
        <taxon>Sphingobacteriia</taxon>
        <taxon>Sphingobacteriales</taxon>
        <taxon>Sphingobacteriaceae</taxon>
        <taxon>Pedobacter</taxon>
    </lineage>
</organism>
<sequence length="160" mass="18770">MKSYHLTFNQKIPLPLLKTWDFFSSPANLAIITPPYMAFKVTSDPGILNKMYPGMIITYKVSPIKGIKLDWMTEITQIAPEKYFIDEQRFGPYKFWHHQHHFKEIEGGTEMIDILTYGLPMGIFGRLANSIFVDEKLQQIFEYRKQKVIELFGPYIEEAK</sequence>
<dbReference type="AlphaFoldDB" id="A0A4R0NSL4"/>
<dbReference type="SUPFAM" id="SSF55961">
    <property type="entry name" value="Bet v1-like"/>
    <property type="match status" value="1"/>
</dbReference>
<dbReference type="Proteomes" id="UP000293347">
    <property type="component" value="Unassembled WGS sequence"/>
</dbReference>
<proteinExistence type="predicted"/>
<accession>A0A4R0NSL4</accession>
<dbReference type="Gene3D" id="3.30.530.20">
    <property type="match status" value="1"/>
</dbReference>
<keyword evidence="2" id="KW-1185">Reference proteome</keyword>
<evidence type="ECO:0000313" key="1">
    <source>
        <dbReference type="EMBL" id="TCD03926.1"/>
    </source>
</evidence>
<evidence type="ECO:0008006" key="3">
    <source>
        <dbReference type="Google" id="ProtNLM"/>
    </source>
</evidence>
<dbReference type="CDD" id="cd07820">
    <property type="entry name" value="SRPBCC_3"/>
    <property type="match status" value="1"/>
</dbReference>
<comment type="caution">
    <text evidence="1">The sequence shown here is derived from an EMBL/GenBank/DDBJ whole genome shotgun (WGS) entry which is preliminary data.</text>
</comment>
<protein>
    <recommendedName>
        <fullName evidence="3">Ligand-binding SRPBCC domain-containing protein</fullName>
    </recommendedName>
</protein>